<name>A0A9W7GAL1_9STRA</name>
<dbReference type="PRINTS" id="PR00056">
    <property type="entry name" value="HSFDOMAIN"/>
</dbReference>
<comment type="similarity">
    <text evidence="4">Belongs to the HSF family.</text>
</comment>
<dbReference type="Pfam" id="PF24906">
    <property type="entry name" value="Zf_WRKY19"/>
    <property type="match status" value="1"/>
</dbReference>
<dbReference type="AlphaFoldDB" id="A0A9W7GAL1"/>
<keyword evidence="3" id="KW-0539">Nucleus</keyword>
<keyword evidence="2" id="KW-0238">DNA-binding</keyword>
<dbReference type="PANTHER" id="PTHR31827:SF1">
    <property type="entry name" value="EMB|CAB89363.1"/>
    <property type="match status" value="1"/>
</dbReference>
<dbReference type="InterPro" id="IPR000232">
    <property type="entry name" value="HSF_DNA-bd"/>
</dbReference>
<feature type="compositionally biased region" description="Low complexity" evidence="5">
    <location>
        <begin position="67"/>
        <end position="76"/>
    </location>
</feature>
<evidence type="ECO:0000313" key="8">
    <source>
        <dbReference type="Proteomes" id="UP001165065"/>
    </source>
</evidence>
<accession>A0A9W7GAL1</accession>
<dbReference type="PANTHER" id="PTHR31827">
    <property type="entry name" value="EMB|CAB89363.1"/>
    <property type="match status" value="1"/>
</dbReference>
<protein>
    <recommendedName>
        <fullName evidence="6">HSF-type DNA-binding domain-containing protein</fullName>
    </recommendedName>
</protein>
<evidence type="ECO:0000256" key="2">
    <source>
        <dbReference type="ARBA" id="ARBA00023125"/>
    </source>
</evidence>
<evidence type="ECO:0000256" key="3">
    <source>
        <dbReference type="ARBA" id="ARBA00023242"/>
    </source>
</evidence>
<evidence type="ECO:0000313" key="7">
    <source>
        <dbReference type="EMBL" id="GMI38246.1"/>
    </source>
</evidence>
<dbReference type="Gene3D" id="1.10.10.10">
    <property type="entry name" value="Winged helix-like DNA-binding domain superfamily/Winged helix DNA-binding domain"/>
    <property type="match status" value="1"/>
</dbReference>
<comment type="caution">
    <text evidence="7">The sequence shown here is derived from an EMBL/GenBank/DDBJ whole genome shotgun (WGS) entry which is preliminary data.</text>
</comment>
<organism evidence="7 8">
    <name type="scientific">Triparma columacea</name>
    <dbReference type="NCBI Taxonomy" id="722753"/>
    <lineage>
        <taxon>Eukaryota</taxon>
        <taxon>Sar</taxon>
        <taxon>Stramenopiles</taxon>
        <taxon>Ochrophyta</taxon>
        <taxon>Bolidophyceae</taxon>
        <taxon>Parmales</taxon>
        <taxon>Triparmaceae</taxon>
        <taxon>Triparma</taxon>
    </lineage>
</organism>
<keyword evidence="8" id="KW-1185">Reference proteome</keyword>
<dbReference type="Proteomes" id="UP001165065">
    <property type="component" value="Unassembled WGS sequence"/>
</dbReference>
<feature type="domain" description="HSF-type DNA-binding" evidence="6">
    <location>
        <begin position="403"/>
        <end position="495"/>
    </location>
</feature>
<dbReference type="Pfam" id="PF00447">
    <property type="entry name" value="HSF_DNA-bind"/>
    <property type="match status" value="1"/>
</dbReference>
<reference evidence="8" key="1">
    <citation type="journal article" date="2023" name="Commun. Biol.">
        <title>Genome analysis of Parmales, the sister group of diatoms, reveals the evolutionary specialization of diatoms from phago-mixotrophs to photoautotrophs.</title>
        <authorList>
            <person name="Ban H."/>
            <person name="Sato S."/>
            <person name="Yoshikawa S."/>
            <person name="Yamada K."/>
            <person name="Nakamura Y."/>
            <person name="Ichinomiya M."/>
            <person name="Sato N."/>
            <person name="Blanc-Mathieu R."/>
            <person name="Endo H."/>
            <person name="Kuwata A."/>
            <person name="Ogata H."/>
        </authorList>
    </citation>
    <scope>NUCLEOTIDE SEQUENCE [LARGE SCALE GENOMIC DNA]</scope>
</reference>
<feature type="region of interest" description="Disordered" evidence="5">
    <location>
        <begin position="503"/>
        <end position="541"/>
    </location>
</feature>
<gene>
    <name evidence="7" type="ORF">TrCOL_g11058</name>
</gene>
<dbReference type="InterPro" id="IPR036390">
    <property type="entry name" value="WH_DNA-bd_sf"/>
</dbReference>
<evidence type="ECO:0000259" key="6">
    <source>
        <dbReference type="SMART" id="SM00415"/>
    </source>
</evidence>
<dbReference type="InterPro" id="IPR056866">
    <property type="entry name" value="Znf_WRKY19"/>
</dbReference>
<proteinExistence type="inferred from homology"/>
<dbReference type="GO" id="GO:0003700">
    <property type="term" value="F:DNA-binding transcription factor activity"/>
    <property type="evidence" value="ECO:0007669"/>
    <property type="project" value="InterPro"/>
</dbReference>
<feature type="compositionally biased region" description="Basic and acidic residues" evidence="5">
    <location>
        <begin position="517"/>
        <end position="541"/>
    </location>
</feature>
<dbReference type="OrthoDB" id="77038at2759"/>
<evidence type="ECO:0000256" key="1">
    <source>
        <dbReference type="ARBA" id="ARBA00004123"/>
    </source>
</evidence>
<dbReference type="EMBL" id="BRYA01000083">
    <property type="protein sequence ID" value="GMI38246.1"/>
    <property type="molecule type" value="Genomic_DNA"/>
</dbReference>
<dbReference type="SUPFAM" id="SSF46785">
    <property type="entry name" value="Winged helix' DNA-binding domain"/>
    <property type="match status" value="1"/>
</dbReference>
<dbReference type="GO" id="GO:0043565">
    <property type="term" value="F:sequence-specific DNA binding"/>
    <property type="evidence" value="ECO:0007669"/>
    <property type="project" value="InterPro"/>
</dbReference>
<sequence>MVTMNKRERARLESLVRRRQMKPSRRKYVTLEMMHVAKQQEPSSKMQMQTNMFKRYRSPSLASSAAVSLAATSSGGESVGGESQGEELNTQGDNWDAAMTLSNLALTTTTLSVTFNPNNSARKNGARQCEFLGGCTKKVAQGSTTGRRFCVAHGGGRRCTFQGCDKAARDKYFCAAHGGGKRCCVEGCNKSAVGGSAQCTRHGGGKRCKAQGCDKSAMSGTKFCVKHGGGRKCSHVDAPTQKRCEKVARGKTDYCLKHGGGVRCKMDNCNSLVAALQYGKLQLCRKHGQQNAALLQAQSSLLCQPLPPITENTNEDEVPKGGGVENDIRDDLMRSSESENNSMEGALEDELTLEEMSDGESVVVDPPVQKEVARETAQCQPPAPRSFPNDEAITMGKSKKTEVVGLFPNVLYTMIEKEDDSIIEWMDEGAAFRVTSPRGLELILKKYFRHKNFSSFQRQLNMYGFSKISGGELSSGFRREGFFRGQKEFDHILRKVTQKSVNRKVTKNKGVGSRKALAKEDGEKEGDSGEKMGRKERKLSA</sequence>
<dbReference type="GO" id="GO:0005634">
    <property type="term" value="C:nucleus"/>
    <property type="evidence" value="ECO:0007669"/>
    <property type="project" value="UniProtKB-SubCell"/>
</dbReference>
<comment type="subcellular location">
    <subcellularLocation>
        <location evidence="1">Nucleus</location>
    </subcellularLocation>
</comment>
<evidence type="ECO:0000256" key="5">
    <source>
        <dbReference type="SAM" id="MobiDB-lite"/>
    </source>
</evidence>
<evidence type="ECO:0000256" key="4">
    <source>
        <dbReference type="RuleBase" id="RU004020"/>
    </source>
</evidence>
<dbReference type="SMART" id="SM00415">
    <property type="entry name" value="HSF"/>
    <property type="match status" value="1"/>
</dbReference>
<feature type="region of interest" description="Disordered" evidence="5">
    <location>
        <begin position="67"/>
        <end position="88"/>
    </location>
</feature>
<dbReference type="InterPro" id="IPR036388">
    <property type="entry name" value="WH-like_DNA-bd_sf"/>
</dbReference>